<organism evidence="3 4">
    <name type="scientific">Mycolicibacterium hodleri</name>
    <dbReference type="NCBI Taxonomy" id="49897"/>
    <lineage>
        <taxon>Bacteria</taxon>
        <taxon>Bacillati</taxon>
        <taxon>Actinomycetota</taxon>
        <taxon>Actinomycetes</taxon>
        <taxon>Mycobacteriales</taxon>
        <taxon>Mycobacteriaceae</taxon>
        <taxon>Mycolicibacterium</taxon>
    </lineage>
</organism>
<accession>A0A544VYR0</accession>
<dbReference type="GO" id="GO:0003852">
    <property type="term" value="F:2-isopropylmalate synthase activity"/>
    <property type="evidence" value="ECO:0007669"/>
    <property type="project" value="InterPro"/>
</dbReference>
<comment type="caution">
    <text evidence="3">The sequence shown here is derived from an EMBL/GenBank/DDBJ whole genome shotgun (WGS) entry which is preliminary data.</text>
</comment>
<dbReference type="SUPFAM" id="SSF110921">
    <property type="entry name" value="2-isopropylmalate synthase LeuA, allosteric (dimerisation) domain"/>
    <property type="match status" value="1"/>
</dbReference>
<feature type="domain" description="2-isopropylmalate synthase LeuA allosteric (dimerisation)" evidence="2">
    <location>
        <begin position="30"/>
        <end position="159"/>
    </location>
</feature>
<dbReference type="AlphaFoldDB" id="A0A544VYR0"/>
<evidence type="ECO:0000256" key="1">
    <source>
        <dbReference type="ARBA" id="ARBA00022679"/>
    </source>
</evidence>
<proteinExistence type="predicted"/>
<dbReference type="SMART" id="SM00917">
    <property type="entry name" value="LeuA_dimer"/>
    <property type="match status" value="1"/>
</dbReference>
<sequence length="160" mass="16813">MSIPSFTASAPSFAAHFQTPMPRALRDDAASMSHDAFLVRYAPSSGPVRLGHWLCTDVDRPASRLGPQARNYQATMAVGDRIGTTTAAASGPVSALTAMLHERGVSLEIEAFHQLPAVGGTATFIRGTDGVGAEWAMGWSDDVTQSALRAVIACVNRLSA</sequence>
<reference evidence="3 4" key="1">
    <citation type="submission" date="2018-10" db="EMBL/GenBank/DDBJ databases">
        <title>Draft genome of Mycobacterium hodleri strain B.</title>
        <authorList>
            <person name="Amande T.J."/>
            <person name="Mcgenity T.J."/>
        </authorList>
    </citation>
    <scope>NUCLEOTIDE SEQUENCE [LARGE SCALE GENOMIC DNA]</scope>
    <source>
        <strain evidence="3 4">B</strain>
    </source>
</reference>
<dbReference type="GO" id="GO:0009098">
    <property type="term" value="P:L-leucine biosynthetic process"/>
    <property type="evidence" value="ECO:0007669"/>
    <property type="project" value="InterPro"/>
</dbReference>
<gene>
    <name evidence="3" type="ORF">D8S82_18075</name>
</gene>
<evidence type="ECO:0000313" key="3">
    <source>
        <dbReference type="EMBL" id="TQR85114.1"/>
    </source>
</evidence>
<name>A0A544VYR0_9MYCO</name>
<evidence type="ECO:0000259" key="2">
    <source>
        <dbReference type="SMART" id="SM00917"/>
    </source>
</evidence>
<dbReference type="InterPro" id="IPR036230">
    <property type="entry name" value="LeuA_allosteric_dom_sf"/>
</dbReference>
<dbReference type="Gene3D" id="3.30.160.270">
    <property type="match status" value="1"/>
</dbReference>
<dbReference type="EMBL" id="VIFX01000023">
    <property type="protein sequence ID" value="TQR85114.1"/>
    <property type="molecule type" value="Genomic_DNA"/>
</dbReference>
<keyword evidence="4" id="KW-1185">Reference proteome</keyword>
<keyword evidence="1" id="KW-0808">Transferase</keyword>
<dbReference type="RefSeq" id="WP_142553413.1">
    <property type="nucleotide sequence ID" value="NZ_VIFX01000023.1"/>
</dbReference>
<dbReference type="Proteomes" id="UP000315759">
    <property type="component" value="Unassembled WGS sequence"/>
</dbReference>
<protein>
    <submittedName>
        <fullName evidence="3">Homocitrate synthase</fullName>
    </submittedName>
</protein>
<evidence type="ECO:0000313" key="4">
    <source>
        <dbReference type="Proteomes" id="UP000315759"/>
    </source>
</evidence>
<dbReference type="InterPro" id="IPR013709">
    <property type="entry name" value="2-isopropylmalate_synth_dimer"/>
</dbReference>